<dbReference type="EMBL" id="BMKA01000009">
    <property type="protein sequence ID" value="GGA32563.1"/>
    <property type="molecule type" value="Genomic_DNA"/>
</dbReference>
<evidence type="ECO:0000256" key="6">
    <source>
        <dbReference type="ARBA" id="ARBA00022723"/>
    </source>
</evidence>
<keyword evidence="14" id="KW-1185">Reference proteome</keyword>
<sequence>MILAFRRENKIRTFVLFLQSGNPYMTLMRSLYIDMNSFFASVEQQEDPALRGKPVGITAISAESGACVAASYEAKSFGVKTGTRVFEARRMCPDIVFRSSRHRLYVRVNQKIAAVVDELAELEAIRSVDEFQVALGGQTAELAAALDLGRQIKAAIRSRVGSELRCSIGIGPNHLLAKIAGKLEKPDGLQWLSPDNMPDRIAHLKLDDLPGISHGIKARLSRAAIWGIPELYALDPRHARLIWGSVEGERFVRALQGMDIPLLPTVRNGYGNSKVLAPHYRPPHAAMLVGRWLIEKAVARMRRDGFCARRLSLFIRCSDDRGWSRKQSCNASQDTRLFLSIFQTLWNGLPLRSGVVILSVGVHLGDVIALADRSGELFLPMEPGRKNRDEKLAQAVDRLNRRYGQRVVTFGLQQDHPGFFEKG</sequence>
<dbReference type="GO" id="GO:0006281">
    <property type="term" value="P:DNA repair"/>
    <property type="evidence" value="ECO:0007669"/>
    <property type="project" value="UniProtKB-KW"/>
</dbReference>
<evidence type="ECO:0000256" key="10">
    <source>
        <dbReference type="ARBA" id="ARBA00025589"/>
    </source>
</evidence>
<reference evidence="13" key="2">
    <citation type="submission" date="2020-09" db="EMBL/GenBank/DDBJ databases">
        <authorList>
            <person name="Sun Q."/>
            <person name="Zhou Y."/>
        </authorList>
    </citation>
    <scope>NUCLEOTIDE SEQUENCE</scope>
    <source>
        <strain evidence="13">CGMCC 1.15880</strain>
    </source>
</reference>
<evidence type="ECO:0000256" key="8">
    <source>
        <dbReference type="ARBA" id="ARBA00022842"/>
    </source>
</evidence>
<dbReference type="InterPro" id="IPR017961">
    <property type="entry name" value="DNA_pol_Y-fam_little_finger"/>
</dbReference>
<dbReference type="GO" id="GO:0042276">
    <property type="term" value="P:error-prone translesion synthesis"/>
    <property type="evidence" value="ECO:0007669"/>
    <property type="project" value="TreeGrafter"/>
</dbReference>
<reference evidence="13" key="1">
    <citation type="journal article" date="2014" name="Int. J. Syst. Evol. Microbiol.">
        <title>Complete genome sequence of Corynebacterium casei LMG S-19264T (=DSM 44701T), isolated from a smear-ripened cheese.</title>
        <authorList>
            <consortium name="US DOE Joint Genome Institute (JGI-PGF)"/>
            <person name="Walter F."/>
            <person name="Albersmeier A."/>
            <person name="Kalinowski J."/>
            <person name="Ruckert C."/>
        </authorList>
    </citation>
    <scope>NUCLEOTIDE SEQUENCE</scope>
    <source>
        <strain evidence="13">CGMCC 1.15880</strain>
    </source>
</reference>
<evidence type="ECO:0000256" key="5">
    <source>
        <dbReference type="ARBA" id="ARBA00022695"/>
    </source>
</evidence>
<evidence type="ECO:0000256" key="1">
    <source>
        <dbReference type="ARBA" id="ARBA00010945"/>
    </source>
</evidence>
<evidence type="ECO:0000256" key="4">
    <source>
        <dbReference type="ARBA" id="ARBA00022679"/>
    </source>
</evidence>
<proteinExistence type="inferred from homology"/>
<comment type="function">
    <text evidence="10">Poorly processive, error-prone DNA polymerase involved in untargeted mutagenesis. Copies undamaged DNA at stalled replication forks, which arise in vivo from mismatched or misaligned primer ends. These misaligned primers can be extended by PolIV. Exhibits no 3'-5' exonuclease (proofreading) activity. May be involved in translesional synthesis, in conjunction with the beta clamp from PolIII.</text>
</comment>
<dbReference type="CDD" id="cd00424">
    <property type="entry name" value="PolY"/>
    <property type="match status" value="1"/>
</dbReference>
<dbReference type="AlphaFoldDB" id="A0A916R453"/>
<dbReference type="GO" id="GO:0046872">
    <property type="term" value="F:metal ion binding"/>
    <property type="evidence" value="ECO:0007669"/>
    <property type="project" value="UniProtKB-KW"/>
</dbReference>
<dbReference type="EC" id="2.7.7.7" evidence="3"/>
<evidence type="ECO:0000259" key="12">
    <source>
        <dbReference type="PROSITE" id="PS50173"/>
    </source>
</evidence>
<dbReference type="GO" id="GO:0003684">
    <property type="term" value="F:damaged DNA binding"/>
    <property type="evidence" value="ECO:0007669"/>
    <property type="project" value="InterPro"/>
</dbReference>
<evidence type="ECO:0000256" key="2">
    <source>
        <dbReference type="ARBA" id="ARBA00011245"/>
    </source>
</evidence>
<organism evidence="13 14">
    <name type="scientific">Neptunicoccus cionae</name>
    <dbReference type="NCBI Taxonomy" id="2035344"/>
    <lineage>
        <taxon>Bacteria</taxon>
        <taxon>Pseudomonadati</taxon>
        <taxon>Pseudomonadota</taxon>
        <taxon>Alphaproteobacteria</taxon>
        <taxon>Rhodobacterales</taxon>
        <taxon>Paracoccaceae</taxon>
        <taxon>Neptunicoccus</taxon>
    </lineage>
</organism>
<evidence type="ECO:0000256" key="3">
    <source>
        <dbReference type="ARBA" id="ARBA00012417"/>
    </source>
</evidence>
<dbReference type="PANTHER" id="PTHR11076">
    <property type="entry name" value="DNA REPAIR POLYMERASE UMUC / TRANSFERASE FAMILY MEMBER"/>
    <property type="match status" value="1"/>
</dbReference>
<keyword evidence="4" id="KW-0808">Transferase</keyword>
<dbReference type="Pfam" id="PF11799">
    <property type="entry name" value="IMS_C"/>
    <property type="match status" value="1"/>
</dbReference>
<evidence type="ECO:0000256" key="11">
    <source>
        <dbReference type="ARBA" id="ARBA00049244"/>
    </source>
</evidence>
<comment type="caution">
    <text evidence="13">The sequence shown here is derived from an EMBL/GenBank/DDBJ whole genome shotgun (WGS) entry which is preliminary data.</text>
</comment>
<keyword evidence="9" id="KW-0234">DNA repair</keyword>
<comment type="subunit">
    <text evidence="2">Monomer.</text>
</comment>
<dbReference type="GO" id="GO:0009432">
    <property type="term" value="P:SOS response"/>
    <property type="evidence" value="ECO:0007669"/>
    <property type="project" value="TreeGrafter"/>
</dbReference>
<dbReference type="Gene3D" id="3.40.1170.60">
    <property type="match status" value="1"/>
</dbReference>
<dbReference type="InterPro" id="IPR001126">
    <property type="entry name" value="UmuC"/>
</dbReference>
<evidence type="ECO:0000313" key="13">
    <source>
        <dbReference type="EMBL" id="GGA32563.1"/>
    </source>
</evidence>
<dbReference type="RefSeq" id="WP_229678642.1">
    <property type="nucleotide sequence ID" value="NZ_BMKA01000009.1"/>
</dbReference>
<dbReference type="FunFam" id="3.40.1170.60:FF:000003">
    <property type="entry name" value="DNA polymerase eta"/>
    <property type="match status" value="1"/>
</dbReference>
<feature type="domain" description="UmuC" evidence="12">
    <location>
        <begin position="30"/>
        <end position="213"/>
    </location>
</feature>
<dbReference type="PROSITE" id="PS50173">
    <property type="entry name" value="UMUC"/>
    <property type="match status" value="1"/>
</dbReference>
<dbReference type="InterPro" id="IPR050116">
    <property type="entry name" value="DNA_polymerase-Y"/>
</dbReference>
<dbReference type="Pfam" id="PF00817">
    <property type="entry name" value="IMS"/>
    <property type="match status" value="1"/>
</dbReference>
<comment type="catalytic activity">
    <reaction evidence="11">
        <text>DNA(n) + a 2'-deoxyribonucleoside 5'-triphosphate = DNA(n+1) + diphosphate</text>
        <dbReference type="Rhea" id="RHEA:22508"/>
        <dbReference type="Rhea" id="RHEA-COMP:17339"/>
        <dbReference type="Rhea" id="RHEA-COMP:17340"/>
        <dbReference type="ChEBI" id="CHEBI:33019"/>
        <dbReference type="ChEBI" id="CHEBI:61560"/>
        <dbReference type="ChEBI" id="CHEBI:173112"/>
        <dbReference type="EC" id="2.7.7.7"/>
    </reaction>
</comment>
<dbReference type="Gene3D" id="3.30.70.270">
    <property type="match status" value="1"/>
</dbReference>
<keyword evidence="8" id="KW-0460">Magnesium</keyword>
<evidence type="ECO:0000256" key="9">
    <source>
        <dbReference type="ARBA" id="ARBA00023204"/>
    </source>
</evidence>
<evidence type="ECO:0000313" key="14">
    <source>
        <dbReference type="Proteomes" id="UP000628017"/>
    </source>
</evidence>
<dbReference type="GO" id="GO:0003887">
    <property type="term" value="F:DNA-directed DNA polymerase activity"/>
    <property type="evidence" value="ECO:0007669"/>
    <property type="project" value="TreeGrafter"/>
</dbReference>
<protein>
    <recommendedName>
        <fullName evidence="3">DNA-directed DNA polymerase</fullName>
        <ecNumber evidence="3">2.7.7.7</ecNumber>
    </recommendedName>
</protein>
<name>A0A916R453_9RHOB</name>
<keyword evidence="6" id="KW-0479">Metal-binding</keyword>
<gene>
    <name evidence="13" type="primary">dinB</name>
    <name evidence="13" type="ORF">GCM10011498_37190</name>
</gene>
<dbReference type="GO" id="GO:0005829">
    <property type="term" value="C:cytosol"/>
    <property type="evidence" value="ECO:0007669"/>
    <property type="project" value="TreeGrafter"/>
</dbReference>
<dbReference type="InterPro" id="IPR043502">
    <property type="entry name" value="DNA/RNA_pol_sf"/>
</dbReference>
<dbReference type="InterPro" id="IPR043128">
    <property type="entry name" value="Rev_trsase/Diguanyl_cyclase"/>
</dbReference>
<dbReference type="SUPFAM" id="SSF56672">
    <property type="entry name" value="DNA/RNA polymerases"/>
    <property type="match status" value="1"/>
</dbReference>
<accession>A0A916R453</accession>
<keyword evidence="7" id="KW-0227">DNA damage</keyword>
<comment type="similarity">
    <text evidence="1">Belongs to the DNA polymerase type-Y family.</text>
</comment>
<dbReference type="Proteomes" id="UP000628017">
    <property type="component" value="Unassembled WGS sequence"/>
</dbReference>
<keyword evidence="5" id="KW-0548">Nucleotidyltransferase</keyword>
<dbReference type="PANTHER" id="PTHR11076:SF34">
    <property type="entry name" value="PROTEIN UMUC"/>
    <property type="match status" value="1"/>
</dbReference>
<evidence type="ECO:0000256" key="7">
    <source>
        <dbReference type="ARBA" id="ARBA00022763"/>
    </source>
</evidence>